<organism evidence="2 3">
    <name type="scientific">Candidatus Wolfebacteria bacterium CG_4_10_14_0_2_um_filter_39_18</name>
    <dbReference type="NCBI Taxonomy" id="1975061"/>
    <lineage>
        <taxon>Bacteria</taxon>
        <taxon>Candidatus Wolfeibacteriota</taxon>
    </lineage>
</organism>
<name>A0A2M7TGI9_9BACT</name>
<evidence type="ECO:0000256" key="1">
    <source>
        <dbReference type="SAM" id="Phobius"/>
    </source>
</evidence>
<evidence type="ECO:0008006" key="4">
    <source>
        <dbReference type="Google" id="ProtNLM"/>
    </source>
</evidence>
<keyword evidence="1" id="KW-0812">Transmembrane</keyword>
<protein>
    <recommendedName>
        <fullName evidence="4">Type II secretion system protein</fullName>
    </recommendedName>
</protein>
<keyword evidence="1" id="KW-1133">Transmembrane helix</keyword>
<dbReference type="Proteomes" id="UP000230553">
    <property type="component" value="Unassembled WGS sequence"/>
</dbReference>
<dbReference type="AlphaFoldDB" id="A0A2M7TGI9"/>
<evidence type="ECO:0000313" key="3">
    <source>
        <dbReference type="Proteomes" id="UP000230553"/>
    </source>
</evidence>
<feature type="transmembrane region" description="Helical" evidence="1">
    <location>
        <begin position="12"/>
        <end position="37"/>
    </location>
</feature>
<keyword evidence="1" id="KW-0472">Membrane</keyword>
<dbReference type="EMBL" id="PFNM01000016">
    <property type="protein sequence ID" value="PIZ45195.1"/>
    <property type="molecule type" value="Genomic_DNA"/>
</dbReference>
<accession>A0A2M7TGI9</accession>
<proteinExistence type="predicted"/>
<comment type="caution">
    <text evidence="2">The sequence shown here is derived from an EMBL/GenBank/DDBJ whole genome shotgun (WGS) entry which is preliminary data.</text>
</comment>
<evidence type="ECO:0000313" key="2">
    <source>
        <dbReference type="EMBL" id="PIZ45195.1"/>
    </source>
</evidence>
<gene>
    <name evidence="2" type="ORF">COY31_00910</name>
</gene>
<sequence length="166" mass="18465">MPDKLRYNRKSGGYLLVESMIGISIAVVGLLGILTLLSRSVGLSRVVGNQLTANYLAAEGVEISKNIIDTNVIQGNPWNQGFDMDGKFEADYSSTNLESSQNRKLLFDESSNFYGYGSGRESPFIRIISVHPIGSNEVKIDSTVSWTDRGSAKFQISMEDHFFNWR</sequence>
<reference evidence="3" key="1">
    <citation type="submission" date="2017-09" db="EMBL/GenBank/DDBJ databases">
        <title>Depth-based differentiation of microbial function through sediment-hosted aquifers and enrichment of novel symbionts in the deep terrestrial subsurface.</title>
        <authorList>
            <person name="Probst A.J."/>
            <person name="Ladd B."/>
            <person name="Jarett J.K."/>
            <person name="Geller-Mcgrath D.E."/>
            <person name="Sieber C.M.K."/>
            <person name="Emerson J.B."/>
            <person name="Anantharaman K."/>
            <person name="Thomas B.C."/>
            <person name="Malmstrom R."/>
            <person name="Stieglmeier M."/>
            <person name="Klingl A."/>
            <person name="Woyke T."/>
            <person name="Ryan C.M."/>
            <person name="Banfield J.F."/>
        </authorList>
    </citation>
    <scope>NUCLEOTIDE SEQUENCE [LARGE SCALE GENOMIC DNA]</scope>
</reference>